<organism evidence="1 2">
    <name type="scientific">Nosocomiicoccus massiliensis</name>
    <dbReference type="NCBI Taxonomy" id="1232430"/>
    <lineage>
        <taxon>Bacteria</taxon>
        <taxon>Bacillati</taxon>
        <taxon>Bacillota</taxon>
        <taxon>Bacilli</taxon>
        <taxon>Bacillales</taxon>
        <taxon>Staphylococcaceae</taxon>
        <taxon>Nosocomiicoccus</taxon>
    </lineage>
</organism>
<dbReference type="KEGG" id="nmy:CJ229_006075"/>
<dbReference type="EMBL" id="CP136964">
    <property type="protein sequence ID" value="WOS95659.1"/>
    <property type="molecule type" value="Genomic_DNA"/>
</dbReference>
<evidence type="ECO:0000313" key="2">
    <source>
        <dbReference type="Proteomes" id="UP000243626"/>
    </source>
</evidence>
<reference evidence="2" key="1">
    <citation type="submission" date="2017-09" db="EMBL/GenBank/DDBJ databases">
        <title>Bacterial strain isolated from the female urinary microbiota.</title>
        <authorList>
            <person name="Thomas-White K."/>
            <person name="Kumar N."/>
            <person name="Forster S."/>
            <person name="Putonti C."/>
            <person name="Lawley T."/>
            <person name="Wolfe A.J."/>
        </authorList>
    </citation>
    <scope>NUCLEOTIDE SEQUENCE [LARGE SCALE GENOMIC DNA]</scope>
    <source>
        <strain evidence="2">UMB0959</strain>
    </source>
</reference>
<evidence type="ECO:0000313" key="1">
    <source>
        <dbReference type="EMBL" id="WOS95659.1"/>
    </source>
</evidence>
<sequence length="148" mass="17668">MKWHKTVTISAPIDEVFHLFNVEHFNKVKPELKRIEVIRKTPDKVGSTYKVTHEEHGKTIQYVVTLDSYEDEADYKLLRFSYTISNFFQKSAQYKLIKKQQRETELIYSGEMRGKYFLGNIILKMLSKSQHDQTIETFLLRIKNLYKD</sequence>
<proteinExistence type="predicted"/>
<dbReference type="Gene3D" id="3.30.530.20">
    <property type="match status" value="1"/>
</dbReference>
<dbReference type="Proteomes" id="UP000243626">
    <property type="component" value="Chromosome"/>
</dbReference>
<dbReference type="RefSeq" id="WP_102167047.1">
    <property type="nucleotide sequence ID" value="NZ_CP136964.1"/>
</dbReference>
<accession>A0AAF1BM39</accession>
<gene>
    <name evidence="1" type="ORF">CJ229_006075</name>
</gene>
<dbReference type="InterPro" id="IPR023393">
    <property type="entry name" value="START-like_dom_sf"/>
</dbReference>
<protein>
    <recommendedName>
        <fullName evidence="3">SRPBCC family protein</fullName>
    </recommendedName>
</protein>
<name>A0AAF1BM39_9STAP</name>
<evidence type="ECO:0008006" key="3">
    <source>
        <dbReference type="Google" id="ProtNLM"/>
    </source>
</evidence>
<dbReference type="SUPFAM" id="SSF55961">
    <property type="entry name" value="Bet v1-like"/>
    <property type="match status" value="1"/>
</dbReference>
<dbReference type="AlphaFoldDB" id="A0AAF1BM39"/>
<keyword evidence="2" id="KW-1185">Reference proteome</keyword>